<dbReference type="GO" id="GO:0004519">
    <property type="term" value="F:endonuclease activity"/>
    <property type="evidence" value="ECO:0007669"/>
    <property type="project" value="UniProtKB-KW"/>
</dbReference>
<dbReference type="SUPFAM" id="SSF54786">
    <property type="entry name" value="YcfA/nrd intein domain"/>
    <property type="match status" value="1"/>
</dbReference>
<dbReference type="EMBL" id="MHUL01000006">
    <property type="protein sequence ID" value="OHA77406.1"/>
    <property type="molecule type" value="Genomic_DNA"/>
</dbReference>
<comment type="similarity">
    <text evidence="1">Belongs to the HicA mRNA interferase family.</text>
</comment>
<keyword evidence="4" id="KW-0255">Endonuclease</keyword>
<reference evidence="8 9" key="1">
    <citation type="journal article" date="2016" name="Nat. Commun.">
        <title>Thousands of microbial genomes shed light on interconnected biogeochemical processes in an aquifer system.</title>
        <authorList>
            <person name="Anantharaman K."/>
            <person name="Brown C.T."/>
            <person name="Hug L.A."/>
            <person name="Sharon I."/>
            <person name="Castelle C.J."/>
            <person name="Probst A.J."/>
            <person name="Thomas B.C."/>
            <person name="Singh A."/>
            <person name="Wilkins M.J."/>
            <person name="Karaoz U."/>
            <person name="Brodie E.L."/>
            <person name="Williams K.H."/>
            <person name="Hubbard S.S."/>
            <person name="Banfield J.F."/>
        </authorList>
    </citation>
    <scope>NUCLEOTIDE SEQUENCE [LARGE SCALE GENOMIC DNA]</scope>
</reference>
<dbReference type="Proteomes" id="UP000178222">
    <property type="component" value="Unassembled WGS sequence"/>
</dbReference>
<dbReference type="Gene3D" id="3.30.920.30">
    <property type="entry name" value="Hypothetical protein"/>
    <property type="match status" value="1"/>
</dbReference>
<evidence type="ECO:0000256" key="7">
    <source>
        <dbReference type="ARBA" id="ARBA00023016"/>
    </source>
</evidence>
<keyword evidence="6" id="KW-0694">RNA-binding</keyword>
<evidence type="ECO:0000256" key="3">
    <source>
        <dbReference type="ARBA" id="ARBA00022722"/>
    </source>
</evidence>
<dbReference type="AlphaFoldDB" id="A0A1G2RX50"/>
<keyword evidence="2" id="KW-1277">Toxin-antitoxin system</keyword>
<organism evidence="8 9">
    <name type="scientific">Candidatus Wildermuthbacteria bacterium RIFCSPLOWO2_02_FULL_47_9c</name>
    <dbReference type="NCBI Taxonomy" id="1802466"/>
    <lineage>
        <taxon>Bacteria</taxon>
        <taxon>Candidatus Wildermuthiibacteriota</taxon>
    </lineage>
</organism>
<dbReference type="GO" id="GO:0003729">
    <property type="term" value="F:mRNA binding"/>
    <property type="evidence" value="ECO:0007669"/>
    <property type="project" value="InterPro"/>
</dbReference>
<evidence type="ECO:0000256" key="2">
    <source>
        <dbReference type="ARBA" id="ARBA00022649"/>
    </source>
</evidence>
<dbReference type="GO" id="GO:0016787">
    <property type="term" value="F:hydrolase activity"/>
    <property type="evidence" value="ECO:0007669"/>
    <property type="project" value="UniProtKB-KW"/>
</dbReference>
<keyword evidence="7" id="KW-0346">Stress response</keyword>
<evidence type="ECO:0000256" key="4">
    <source>
        <dbReference type="ARBA" id="ARBA00022759"/>
    </source>
</evidence>
<dbReference type="InterPro" id="IPR038570">
    <property type="entry name" value="HicA_sf"/>
</dbReference>
<evidence type="ECO:0008006" key="10">
    <source>
        <dbReference type="Google" id="ProtNLM"/>
    </source>
</evidence>
<evidence type="ECO:0000256" key="6">
    <source>
        <dbReference type="ARBA" id="ARBA00022884"/>
    </source>
</evidence>
<name>A0A1G2RX50_9BACT</name>
<protein>
    <recommendedName>
        <fullName evidence="10">Addiction module toxin, HicA family</fullName>
    </recommendedName>
</protein>
<evidence type="ECO:0000313" key="8">
    <source>
        <dbReference type="EMBL" id="OHA77406.1"/>
    </source>
</evidence>
<dbReference type="Pfam" id="PF07927">
    <property type="entry name" value="HicA_toxin"/>
    <property type="match status" value="1"/>
</dbReference>
<evidence type="ECO:0000313" key="9">
    <source>
        <dbReference type="Proteomes" id="UP000178222"/>
    </source>
</evidence>
<sequence length="71" mass="8121">MRPLAAKQVIRILRDNGFMLSRQRGSHMIWANRRTGAIVPVPLHAGSKPIHQGTLLAIIKQSKIPRRKFER</sequence>
<keyword evidence="3" id="KW-0540">Nuclease</keyword>
<gene>
    <name evidence="8" type="ORF">A3J30_03510</name>
</gene>
<evidence type="ECO:0000256" key="1">
    <source>
        <dbReference type="ARBA" id="ARBA00006620"/>
    </source>
</evidence>
<comment type="caution">
    <text evidence="8">The sequence shown here is derived from an EMBL/GenBank/DDBJ whole genome shotgun (WGS) entry which is preliminary data.</text>
</comment>
<proteinExistence type="inferred from homology"/>
<dbReference type="InterPro" id="IPR012933">
    <property type="entry name" value="HicA_mRNA_interferase"/>
</dbReference>
<accession>A0A1G2RX50</accession>
<keyword evidence="5" id="KW-0378">Hydrolase</keyword>
<evidence type="ECO:0000256" key="5">
    <source>
        <dbReference type="ARBA" id="ARBA00022801"/>
    </source>
</evidence>